<evidence type="ECO:0000313" key="2">
    <source>
        <dbReference type="Proteomes" id="UP001620626"/>
    </source>
</evidence>
<gene>
    <name evidence="1" type="ORF">niasHT_012225</name>
</gene>
<evidence type="ECO:0000313" key="1">
    <source>
        <dbReference type="EMBL" id="KAL3107712.1"/>
    </source>
</evidence>
<protein>
    <submittedName>
        <fullName evidence="1">Uncharacterized protein</fullName>
    </submittedName>
</protein>
<reference evidence="1 2" key="1">
    <citation type="submission" date="2024-10" db="EMBL/GenBank/DDBJ databases">
        <authorList>
            <person name="Kim D."/>
        </authorList>
    </citation>
    <scope>NUCLEOTIDE SEQUENCE [LARGE SCALE GENOMIC DNA]</scope>
    <source>
        <strain evidence="1">BH-2024</strain>
    </source>
</reference>
<organism evidence="1 2">
    <name type="scientific">Heterodera trifolii</name>
    <dbReference type="NCBI Taxonomy" id="157864"/>
    <lineage>
        <taxon>Eukaryota</taxon>
        <taxon>Metazoa</taxon>
        <taxon>Ecdysozoa</taxon>
        <taxon>Nematoda</taxon>
        <taxon>Chromadorea</taxon>
        <taxon>Rhabditida</taxon>
        <taxon>Tylenchina</taxon>
        <taxon>Tylenchomorpha</taxon>
        <taxon>Tylenchoidea</taxon>
        <taxon>Heteroderidae</taxon>
        <taxon>Heteroderinae</taxon>
        <taxon>Heterodera</taxon>
    </lineage>
</organism>
<dbReference type="EMBL" id="JBICBT010000607">
    <property type="protein sequence ID" value="KAL3107712.1"/>
    <property type="molecule type" value="Genomic_DNA"/>
</dbReference>
<keyword evidence="2" id="KW-1185">Reference proteome</keyword>
<proteinExistence type="predicted"/>
<dbReference type="Gene3D" id="3.40.50.1460">
    <property type="match status" value="1"/>
</dbReference>
<comment type="caution">
    <text evidence="1">The sequence shown here is derived from an EMBL/GenBank/DDBJ whole genome shotgun (WGS) entry which is preliminary data.</text>
</comment>
<dbReference type="Proteomes" id="UP001620626">
    <property type="component" value="Unassembled WGS sequence"/>
</dbReference>
<name>A0ABD2KYF9_9BILA</name>
<dbReference type="AlphaFoldDB" id="A0ABD2KYF9"/>
<accession>A0ABD2KYF9</accession>
<dbReference type="SUPFAM" id="SSF52129">
    <property type="entry name" value="Caspase-like"/>
    <property type="match status" value="1"/>
</dbReference>
<sequence length="75" mass="8531">MERDECEIIAGAIEKLKIKLRNAIAKAKRPKLKSSSVYTTSKSRERGLALIINNDKWEDVSMTRHGSNADVEMFH</sequence>
<dbReference type="InterPro" id="IPR029030">
    <property type="entry name" value="Caspase-like_dom_sf"/>
</dbReference>